<feature type="binding site" evidence="4">
    <location>
        <begin position="310"/>
        <end position="311"/>
    </location>
    <ligand>
        <name>substrate</name>
    </ligand>
</feature>
<comment type="function">
    <text evidence="4">Catalytic subunit of the molybdopterin synthase complex, a complex that catalyzes the conversion of precursor Z into molybdopterin. Acts by mediating the incorporation of 2 sulfur atoms from thiocarboxylated MOCS2A into precursor Z to generate a dithiolene group.</text>
</comment>
<dbReference type="InterPro" id="IPR003448">
    <property type="entry name" value="Mopterin_biosynth_MoaE"/>
</dbReference>
<dbReference type="EC" id="2.8.1.12" evidence="4"/>
<comment type="pathway">
    <text evidence="4">Cofactor biosynthesis; molybdopterin biosynthesis.</text>
</comment>
<comment type="subunit">
    <text evidence="4">Heterotetramer; composed of 2 small (MOCS2A) and 2 large (MOCS2B) subunits.</text>
</comment>
<dbReference type="InterPro" id="IPR036563">
    <property type="entry name" value="MoaE_sf"/>
</dbReference>
<sequence length="371" mass="42071">MSINDVQFDKIVAEDFKSPKCGEAFVIGICGCTNAGKTTLAVNLVEAIKQQRFKVTTINQDDFYFDRDQLKRVPSKTDPEILFIHCDCAESLDEKTFHSSILRAANDFDVVIVEGNMIIELRSVFALLQRILFITLDKKTCYERRLKRDYDPPDLEGYFDQIVWPMYEKFYENAKKLTKANNNHLTFVDASLIRLPADQLIEKLVLCLSKDLVRIQTKAIDANEAIEFVTEPSDGAVSLFLGTTRNNFNEKTVVHLEYEAYGSMAYREMRKICQSVRMQFPQMDRIAMIHRVGVVPIGEVSVLIAASSPHRTEAIRATEFAIDELKRTVPIWKKEVYGDDTSSWKSNAECGRSLADLGDIAGNRCSEASCS</sequence>
<dbReference type="EMBL" id="JBGFUD010003821">
    <property type="protein sequence ID" value="MFH4979077.1"/>
    <property type="molecule type" value="Genomic_DNA"/>
</dbReference>
<dbReference type="CDD" id="cd00756">
    <property type="entry name" value="MoaE"/>
    <property type="match status" value="1"/>
</dbReference>
<evidence type="ECO:0000256" key="4">
    <source>
        <dbReference type="HAMAP-Rule" id="MF_03052"/>
    </source>
</evidence>
<feature type="binding site" evidence="4">
    <location>
        <begin position="333"/>
        <end position="335"/>
    </location>
    <ligand>
        <name>substrate</name>
    </ligand>
</feature>
<dbReference type="Pfam" id="PF02391">
    <property type="entry name" value="MoaE"/>
    <property type="match status" value="1"/>
</dbReference>
<keyword evidence="2 4" id="KW-0808">Transferase</keyword>
<reference evidence="5 6" key="1">
    <citation type="submission" date="2024-08" db="EMBL/GenBank/DDBJ databases">
        <title>Gnathostoma spinigerum genome.</title>
        <authorList>
            <person name="Gonzalez-Bertolin B."/>
            <person name="Monzon S."/>
            <person name="Zaballos A."/>
            <person name="Jimenez P."/>
            <person name="Dekumyoy P."/>
            <person name="Varona S."/>
            <person name="Cuesta I."/>
            <person name="Sumanam S."/>
            <person name="Adisakwattana P."/>
            <person name="Gasser R.B."/>
            <person name="Hernandez-Gonzalez A."/>
            <person name="Young N.D."/>
            <person name="Perteguer M.J."/>
        </authorList>
    </citation>
    <scope>NUCLEOTIDE SEQUENCE [LARGE SCALE GENOMIC DNA]</scope>
    <source>
        <strain evidence="5">AL3</strain>
        <tissue evidence="5">Liver</tissue>
    </source>
</reference>
<dbReference type="AlphaFoldDB" id="A0ABD6EIN2"/>
<name>A0ABD6EIN2_9BILA</name>
<proteinExistence type="inferred from homology"/>
<dbReference type="GO" id="GO:0030366">
    <property type="term" value="F:molybdopterin synthase activity"/>
    <property type="evidence" value="ECO:0007669"/>
    <property type="project" value="UniProtKB-UniRule"/>
</dbReference>
<comment type="caution">
    <text evidence="5">The sequence shown here is derived from an EMBL/GenBank/DDBJ whole genome shotgun (WGS) entry which is preliminary data.</text>
</comment>
<protein>
    <recommendedName>
        <fullName evidence="4">Molybdopterin synthase catalytic subunit</fullName>
        <ecNumber evidence="4">2.8.1.12</ecNumber>
    </recommendedName>
    <alternativeName>
        <fullName evidence="4">Molybdenum cofactor synthesis protein 2 large subunit</fullName>
    </alternativeName>
    <alternativeName>
        <fullName evidence="4">Molybdenum cofactor synthesis protein 2B</fullName>
        <shortName evidence="4">MOCS2B</shortName>
    </alternativeName>
</protein>
<evidence type="ECO:0000313" key="5">
    <source>
        <dbReference type="EMBL" id="MFH4979077.1"/>
    </source>
</evidence>
<keyword evidence="1 4" id="KW-0963">Cytoplasm</keyword>
<evidence type="ECO:0000313" key="6">
    <source>
        <dbReference type="Proteomes" id="UP001608902"/>
    </source>
</evidence>
<dbReference type="SUPFAM" id="SSF52540">
    <property type="entry name" value="P-loop containing nucleoside triphosphate hydrolases"/>
    <property type="match status" value="1"/>
</dbReference>
<dbReference type="PANTHER" id="PTHR23404">
    <property type="entry name" value="MOLYBDOPTERIN SYNTHASE RELATED"/>
    <property type="match status" value="1"/>
</dbReference>
<dbReference type="InterPro" id="IPR028888">
    <property type="entry name" value="MOCS2B_euk"/>
</dbReference>
<keyword evidence="3 4" id="KW-0501">Molybdenum cofactor biosynthesis</keyword>
<evidence type="ECO:0000256" key="1">
    <source>
        <dbReference type="ARBA" id="ARBA00022490"/>
    </source>
</evidence>
<organism evidence="5 6">
    <name type="scientific">Gnathostoma spinigerum</name>
    <dbReference type="NCBI Taxonomy" id="75299"/>
    <lineage>
        <taxon>Eukaryota</taxon>
        <taxon>Metazoa</taxon>
        <taxon>Ecdysozoa</taxon>
        <taxon>Nematoda</taxon>
        <taxon>Chromadorea</taxon>
        <taxon>Rhabditida</taxon>
        <taxon>Spirurina</taxon>
        <taxon>Gnathostomatomorpha</taxon>
        <taxon>Gnathostomatoidea</taxon>
        <taxon>Gnathostomatidae</taxon>
        <taxon>Gnathostoma</taxon>
    </lineage>
</organism>
<feature type="binding site" evidence="4">
    <location>
        <position position="326"/>
    </location>
    <ligand>
        <name>substrate</name>
    </ligand>
</feature>
<dbReference type="SUPFAM" id="SSF54690">
    <property type="entry name" value="Molybdopterin synthase subunit MoaE"/>
    <property type="match status" value="1"/>
</dbReference>
<dbReference type="Gene3D" id="3.40.50.300">
    <property type="entry name" value="P-loop containing nucleotide triphosphate hydrolases"/>
    <property type="match status" value="1"/>
</dbReference>
<dbReference type="HAMAP" id="MF_03052">
    <property type="entry name" value="MOC2B"/>
    <property type="match status" value="1"/>
</dbReference>
<comment type="catalytic activity">
    <reaction evidence="4">
        <text>2 [molybdopterin-synthase sulfur-carrier protein]-C-terminal-Gly-aminoethanethioate + cyclic pyranopterin phosphate + H2O = molybdopterin + 2 [molybdopterin-synthase sulfur-carrier protein]-C-terminal Gly-Gly + 2 H(+)</text>
        <dbReference type="Rhea" id="RHEA:26333"/>
        <dbReference type="Rhea" id="RHEA-COMP:12202"/>
        <dbReference type="Rhea" id="RHEA-COMP:19907"/>
        <dbReference type="ChEBI" id="CHEBI:15377"/>
        <dbReference type="ChEBI" id="CHEBI:15378"/>
        <dbReference type="ChEBI" id="CHEBI:58698"/>
        <dbReference type="ChEBI" id="CHEBI:59648"/>
        <dbReference type="ChEBI" id="CHEBI:90778"/>
        <dbReference type="ChEBI" id="CHEBI:232372"/>
        <dbReference type="EC" id="2.8.1.12"/>
    </reaction>
</comment>
<accession>A0ABD6EIN2</accession>
<comment type="subcellular location">
    <subcellularLocation>
        <location evidence="4">Cytoplasm</location>
    </subcellularLocation>
</comment>
<dbReference type="FunFam" id="3.90.1170.40:FF:000002">
    <property type="entry name" value="Molybdopterin synthase catalytic subunit"/>
    <property type="match status" value="1"/>
</dbReference>
<evidence type="ECO:0000256" key="3">
    <source>
        <dbReference type="ARBA" id="ARBA00023150"/>
    </source>
</evidence>
<dbReference type="Proteomes" id="UP001608902">
    <property type="component" value="Unassembled WGS sequence"/>
</dbReference>
<dbReference type="GO" id="GO:0006777">
    <property type="term" value="P:Mo-molybdopterin cofactor biosynthetic process"/>
    <property type="evidence" value="ECO:0007669"/>
    <property type="project" value="UniProtKB-UniRule"/>
</dbReference>
<dbReference type="InterPro" id="IPR027417">
    <property type="entry name" value="P-loop_NTPase"/>
</dbReference>
<dbReference type="Gene3D" id="3.90.1170.40">
    <property type="entry name" value="Molybdopterin biosynthesis MoaE subunit"/>
    <property type="match status" value="1"/>
</dbReference>
<gene>
    <name evidence="5" type="ORF">AB6A40_005786</name>
</gene>
<comment type="similarity">
    <text evidence="4">Belongs to the MoaE family. MOCS2B subfamily.</text>
</comment>
<evidence type="ECO:0000256" key="2">
    <source>
        <dbReference type="ARBA" id="ARBA00022679"/>
    </source>
</evidence>
<dbReference type="GO" id="GO:1990140">
    <property type="term" value="C:molybdopterin synthase complex"/>
    <property type="evidence" value="ECO:0007669"/>
    <property type="project" value="UniProtKB-UniRule"/>
</dbReference>
<keyword evidence="6" id="KW-1185">Reference proteome</keyword>